<keyword evidence="3" id="KW-1185">Reference proteome</keyword>
<name>A0A1Y1YR52_9FUNG</name>
<dbReference type="EMBL" id="MCFE01000082">
    <property type="protein sequence ID" value="ORY00510.1"/>
    <property type="molecule type" value="Genomic_DNA"/>
</dbReference>
<comment type="caution">
    <text evidence="2">The sequence shown here is derived from an EMBL/GenBank/DDBJ whole genome shotgun (WGS) entry which is preliminary data.</text>
</comment>
<gene>
    <name evidence="2" type="ORF">K493DRAFT_298868</name>
</gene>
<reference evidence="2 3" key="1">
    <citation type="submission" date="2016-07" db="EMBL/GenBank/DDBJ databases">
        <title>Pervasive Adenine N6-methylation of Active Genes in Fungi.</title>
        <authorList>
            <consortium name="DOE Joint Genome Institute"/>
            <person name="Mondo S.J."/>
            <person name="Dannebaum R.O."/>
            <person name="Kuo R.C."/>
            <person name="Labutti K."/>
            <person name="Haridas S."/>
            <person name="Kuo A."/>
            <person name="Salamov A."/>
            <person name="Ahrendt S.R."/>
            <person name="Lipzen A."/>
            <person name="Sullivan W."/>
            <person name="Andreopoulos W.B."/>
            <person name="Clum A."/>
            <person name="Lindquist E."/>
            <person name="Daum C."/>
            <person name="Ramamoorthy G.K."/>
            <person name="Gryganskyi A."/>
            <person name="Culley D."/>
            <person name="Magnuson J.K."/>
            <person name="James T.Y."/>
            <person name="O'Malley M.A."/>
            <person name="Stajich J.E."/>
            <person name="Spatafora J.W."/>
            <person name="Visel A."/>
            <person name="Grigoriev I.V."/>
        </authorList>
    </citation>
    <scope>NUCLEOTIDE SEQUENCE [LARGE SCALE GENOMIC DNA]</scope>
    <source>
        <strain evidence="2 3">CBS 931.73</strain>
    </source>
</reference>
<dbReference type="Proteomes" id="UP000193498">
    <property type="component" value="Unassembled WGS sequence"/>
</dbReference>
<evidence type="ECO:0000313" key="3">
    <source>
        <dbReference type="Proteomes" id="UP000193498"/>
    </source>
</evidence>
<accession>A0A1Y1YR52</accession>
<sequence>MRPSTHKASITKIKQYKDKIIKVKAETKQEISGLRKKCDQLAKENQKLSGNLNTEMSSKVKLYKTLEDERNKSSTLENELKRIQGILSKTQEVLSPLVHENNSNLDSLMAELKNASFFIDTVSSYVFAISSLEINIAQYTERTGTPNVSLVYQDYHSSDDS</sequence>
<organism evidence="2 3">
    <name type="scientific">Basidiobolus meristosporus CBS 931.73</name>
    <dbReference type="NCBI Taxonomy" id="1314790"/>
    <lineage>
        <taxon>Eukaryota</taxon>
        <taxon>Fungi</taxon>
        <taxon>Fungi incertae sedis</taxon>
        <taxon>Zoopagomycota</taxon>
        <taxon>Entomophthoromycotina</taxon>
        <taxon>Basidiobolomycetes</taxon>
        <taxon>Basidiobolales</taxon>
        <taxon>Basidiobolaceae</taxon>
        <taxon>Basidiobolus</taxon>
    </lineage>
</organism>
<evidence type="ECO:0000256" key="1">
    <source>
        <dbReference type="SAM" id="Coils"/>
    </source>
</evidence>
<dbReference type="InParanoid" id="A0A1Y1YR52"/>
<feature type="coiled-coil region" evidence="1">
    <location>
        <begin position="24"/>
        <end position="86"/>
    </location>
</feature>
<protein>
    <submittedName>
        <fullName evidence="2">Uncharacterized protein</fullName>
    </submittedName>
</protein>
<keyword evidence="1" id="KW-0175">Coiled coil</keyword>
<proteinExistence type="predicted"/>
<dbReference type="AlphaFoldDB" id="A0A1Y1YR52"/>
<evidence type="ECO:0000313" key="2">
    <source>
        <dbReference type="EMBL" id="ORY00510.1"/>
    </source>
</evidence>